<reference evidence="3 4" key="1">
    <citation type="submission" date="2024-06" db="EMBL/GenBank/DDBJ databases">
        <title>The Natural Products Discovery Center: Release of the First 8490 Sequenced Strains for Exploring Actinobacteria Biosynthetic Diversity.</title>
        <authorList>
            <person name="Kalkreuter E."/>
            <person name="Kautsar S.A."/>
            <person name="Yang D."/>
            <person name="Bader C.D."/>
            <person name="Teijaro C.N."/>
            <person name="Fluegel L."/>
            <person name="Davis C.M."/>
            <person name="Simpson J.R."/>
            <person name="Lauterbach L."/>
            <person name="Steele A.D."/>
            <person name="Gui C."/>
            <person name="Meng S."/>
            <person name="Li G."/>
            <person name="Viehrig K."/>
            <person name="Ye F."/>
            <person name="Su P."/>
            <person name="Kiefer A.F."/>
            <person name="Nichols A."/>
            <person name="Cepeda A.J."/>
            <person name="Yan W."/>
            <person name="Fan B."/>
            <person name="Jiang Y."/>
            <person name="Adhikari A."/>
            <person name="Zheng C.-J."/>
            <person name="Schuster L."/>
            <person name="Cowan T.M."/>
            <person name="Smanski M.J."/>
            <person name="Chevrette M.G."/>
            <person name="De Carvalho L.P.S."/>
            <person name="Shen B."/>
        </authorList>
    </citation>
    <scope>NUCLEOTIDE SEQUENCE [LARGE SCALE GENOMIC DNA]</scope>
    <source>
        <strain evidence="3 4">NPDC050100</strain>
    </source>
</reference>
<proteinExistence type="predicted"/>
<protein>
    <recommendedName>
        <fullName evidence="5">DUF4878 domain-containing protein</fullName>
    </recommendedName>
</protein>
<dbReference type="InterPro" id="IPR032710">
    <property type="entry name" value="NTF2-like_dom_sf"/>
</dbReference>
<comment type="caution">
    <text evidence="3">The sequence shown here is derived from an EMBL/GenBank/DDBJ whole genome shotgun (WGS) entry which is preliminary data.</text>
</comment>
<gene>
    <name evidence="3" type="ORF">AB0I59_07335</name>
</gene>
<keyword evidence="4" id="KW-1185">Reference proteome</keyword>
<dbReference type="SUPFAM" id="SSF54427">
    <property type="entry name" value="NTF2-like"/>
    <property type="match status" value="1"/>
</dbReference>
<evidence type="ECO:0008006" key="5">
    <source>
        <dbReference type="Google" id="ProtNLM"/>
    </source>
</evidence>
<dbReference type="Proteomes" id="UP001551675">
    <property type="component" value="Unassembled WGS sequence"/>
</dbReference>
<name>A0ABV3G9W4_MICGL</name>
<evidence type="ECO:0000256" key="2">
    <source>
        <dbReference type="SAM" id="Phobius"/>
    </source>
</evidence>
<feature type="region of interest" description="Disordered" evidence="1">
    <location>
        <begin position="100"/>
        <end position="121"/>
    </location>
</feature>
<sequence length="167" mass="18401">MDPQMEPPDPLFPTRPQRPRRPHRKPLLIAATIITLAVSAAVVHSALSRTHPGATPIRETAEKAGEAQIRTTIEKFAHAVDREDTVTMVAMLCEEEAQSVIDEVPSPDDPGLDPSHERPIDVSDIRVTGDVAKARVTRPAQQPATLYLRKEAGTWKLCDPERHTNPS</sequence>
<keyword evidence="2" id="KW-1133">Transmembrane helix</keyword>
<organism evidence="3 4">
    <name type="scientific">Microtetraspora glauca</name>
    <dbReference type="NCBI Taxonomy" id="1996"/>
    <lineage>
        <taxon>Bacteria</taxon>
        <taxon>Bacillati</taxon>
        <taxon>Actinomycetota</taxon>
        <taxon>Actinomycetes</taxon>
        <taxon>Streptosporangiales</taxon>
        <taxon>Streptosporangiaceae</taxon>
        <taxon>Microtetraspora</taxon>
    </lineage>
</organism>
<feature type="compositionally biased region" description="Pro residues" evidence="1">
    <location>
        <begin position="1"/>
        <end position="13"/>
    </location>
</feature>
<evidence type="ECO:0000313" key="3">
    <source>
        <dbReference type="EMBL" id="MEV0968430.1"/>
    </source>
</evidence>
<keyword evidence="2" id="KW-0472">Membrane</keyword>
<keyword evidence="2" id="KW-0812">Transmembrane</keyword>
<dbReference type="RefSeq" id="WP_358131086.1">
    <property type="nucleotide sequence ID" value="NZ_JBFALK010000003.1"/>
</dbReference>
<feature type="transmembrane region" description="Helical" evidence="2">
    <location>
        <begin position="27"/>
        <end position="47"/>
    </location>
</feature>
<evidence type="ECO:0000313" key="4">
    <source>
        <dbReference type="Proteomes" id="UP001551675"/>
    </source>
</evidence>
<evidence type="ECO:0000256" key="1">
    <source>
        <dbReference type="SAM" id="MobiDB-lite"/>
    </source>
</evidence>
<feature type="region of interest" description="Disordered" evidence="1">
    <location>
        <begin position="1"/>
        <end position="22"/>
    </location>
</feature>
<accession>A0ABV3G9W4</accession>
<dbReference type="EMBL" id="JBFALK010000003">
    <property type="protein sequence ID" value="MEV0968430.1"/>
    <property type="molecule type" value="Genomic_DNA"/>
</dbReference>